<feature type="chain" id="PRO_5042021353" evidence="2">
    <location>
        <begin position="23"/>
        <end position="359"/>
    </location>
</feature>
<keyword evidence="1 2" id="KW-0732">Signal</keyword>
<dbReference type="AlphaFoldDB" id="A0AAE8SBI3"/>
<protein>
    <submittedName>
        <fullName evidence="4">Telomeric repeat-binding factor 2</fullName>
    </submittedName>
</protein>
<evidence type="ECO:0000259" key="3">
    <source>
        <dbReference type="Pfam" id="PF11611"/>
    </source>
</evidence>
<dbReference type="Gene3D" id="2.60.40.1240">
    <property type="match status" value="1"/>
</dbReference>
<organism evidence="4 5">
    <name type="scientific">Latilactobacillus sakei</name>
    <name type="common">Lactobacillus sakei</name>
    <dbReference type="NCBI Taxonomy" id="1599"/>
    <lineage>
        <taxon>Bacteria</taxon>
        <taxon>Bacillati</taxon>
        <taxon>Bacillota</taxon>
        <taxon>Bacilli</taxon>
        <taxon>Lactobacillales</taxon>
        <taxon>Lactobacillaceae</taxon>
        <taxon>Latilactobacillus</taxon>
    </lineage>
</organism>
<evidence type="ECO:0000256" key="2">
    <source>
        <dbReference type="SAM" id="SignalP"/>
    </source>
</evidence>
<dbReference type="Pfam" id="PF11611">
    <property type="entry name" value="DUF4352"/>
    <property type="match status" value="1"/>
</dbReference>
<dbReference type="InterPro" id="IPR029051">
    <property type="entry name" value="DUF4352"/>
</dbReference>
<dbReference type="EMBL" id="OKRC01000010">
    <property type="protein sequence ID" value="SPE22880.1"/>
    <property type="molecule type" value="Genomic_DNA"/>
</dbReference>
<dbReference type="PROSITE" id="PS51257">
    <property type="entry name" value="PROKAR_LIPOPROTEIN"/>
    <property type="match status" value="1"/>
</dbReference>
<dbReference type="RefSeq" id="WP_052039194.1">
    <property type="nucleotide sequence ID" value="NZ_CAKMCP010000007.1"/>
</dbReference>
<comment type="caution">
    <text evidence="4">The sequence shown here is derived from an EMBL/GenBank/DDBJ whole genome shotgun (WGS) entry which is preliminary data.</text>
</comment>
<gene>
    <name evidence="4" type="ORF">LAS9267_01784</name>
</gene>
<dbReference type="Proteomes" id="UP000239650">
    <property type="component" value="Unassembled WGS sequence"/>
</dbReference>
<proteinExistence type="predicted"/>
<accession>A0AAE8SBI3</accession>
<feature type="domain" description="DUF4352" evidence="3">
    <location>
        <begin position="57"/>
        <end position="144"/>
    </location>
</feature>
<evidence type="ECO:0000313" key="5">
    <source>
        <dbReference type="Proteomes" id="UP000239650"/>
    </source>
</evidence>
<reference evidence="4 5" key="1">
    <citation type="submission" date="2018-02" db="EMBL/GenBank/DDBJ databases">
        <authorList>
            <person name="Rodrigo-Torres L."/>
            <person name="Arahal R. D."/>
            <person name="Lucena T."/>
        </authorList>
    </citation>
    <scope>NUCLEOTIDE SEQUENCE [LARGE SCALE GENOMIC DNA]</scope>
    <source>
        <strain evidence="4 5">CECT 9267</strain>
    </source>
</reference>
<dbReference type="InterPro" id="IPR029050">
    <property type="entry name" value="Immunoprotect_excell_Ig-like"/>
</dbReference>
<evidence type="ECO:0000256" key="1">
    <source>
        <dbReference type="ARBA" id="ARBA00022729"/>
    </source>
</evidence>
<evidence type="ECO:0000313" key="4">
    <source>
        <dbReference type="EMBL" id="SPE22880.1"/>
    </source>
</evidence>
<sequence length="359" mass="39967">MVKMKRVWQFGAVGLASMMLLAGCSSKSNKEGQATASTGAVGLSVKSGVYVVPDGKKASDSKKYLALNIKIDNKTKKALSVSSYDMSLYDKDGNKMADTSVYDDDNGFQELESGNISGGKSTTGYVVFNVQKGQEYELHYKGNDGEEKQKDVKVKIDADKYPDHTKQMTKLAKEYVDQVFLGAKADDKAALTNDLQKEHDDFKTAFAERLGKQFDNYKPSTAELQKVVTSFNQINAKKATVEYSVAEMLPKAAIIYVKPEVINFDDVDFEAIIDDFTDKNEDKYDDYEKATQDAEKYLLQQLPTKFESAKVSTPEYMDGEGYKVKLVKEKGKWTVDSEDSSDNYDFGELQTAFMGGLDD</sequence>
<name>A0AAE8SBI3_LATSK</name>
<feature type="signal peptide" evidence="2">
    <location>
        <begin position="1"/>
        <end position="22"/>
    </location>
</feature>